<dbReference type="AlphaFoldDB" id="A0ABD3STB6"/>
<protein>
    <submittedName>
        <fullName evidence="2">Uncharacterized protein</fullName>
    </submittedName>
</protein>
<name>A0ABD3STB6_9STRA</name>
<feature type="region of interest" description="Disordered" evidence="1">
    <location>
        <begin position="52"/>
        <end position="80"/>
    </location>
</feature>
<evidence type="ECO:0000313" key="2">
    <source>
        <dbReference type="EMBL" id="KAL3827452.1"/>
    </source>
</evidence>
<dbReference type="EMBL" id="JALLPB020000004">
    <property type="protein sequence ID" value="KAL3827452.1"/>
    <property type="molecule type" value="Genomic_DNA"/>
</dbReference>
<comment type="caution">
    <text evidence="2">The sequence shown here is derived from an EMBL/GenBank/DDBJ whole genome shotgun (WGS) entry which is preliminary data.</text>
</comment>
<sequence length="627" mass="70765">MIWDNADYELNFEERKVNEAGKRNWWEQGKYDYQYGVGVVMGDDAAYDIAHDDFDESNDGNSTKIVDSDDNNNTDVQGDSHDRQINMRLFASVYIAEIHRDNVAQVANGVKTMAKTTIFPLRGDDVDDERWLLSQEARHWRHSTYSGTNRNGTMSNDAGRKAFRVIDTLNDCDERADDGLCGSHGVNVNNLVLATRKLCPFACGLYIEEGLTTVMFRLGAHDTINEDGRTIMSLQHQQQYSIMLCTRYRMERSKCRIYEDDVDIPGHFISPSLRPGEIFPIIWRGYDDDGNESDDDDACDDPPPDDGKIMATVATNYAFQVGLPPELTTELLAYCDRIGITDELRKLTGDNPLPVEEDVVHKFHKMLDGNDWYVQRPPLKWTSNMHWISPADESTHEEYLDVLKRGNFNIVLDGIGKHLGFEGLVAYHLTFIGVSHSEKGFIHHDSIGTGASVYNIIIPLILMDDATPELALRVDEDGDRPSRYGALKYQLGMAAMMGDEAYHGTEACDYREKKGMRLAATVYVADINEKNAQNIAAQTLTQIFPLADAKWLIAEAGRHWVADNYHGRGDLPHNKERRHFEFHDLLPDCAARAKEGKCISDIEVTRVKCLSSCGIYEPNVSTPSWTA</sequence>
<organism evidence="2 3">
    <name type="scientific">Cyclostephanos tholiformis</name>
    <dbReference type="NCBI Taxonomy" id="382380"/>
    <lineage>
        <taxon>Eukaryota</taxon>
        <taxon>Sar</taxon>
        <taxon>Stramenopiles</taxon>
        <taxon>Ochrophyta</taxon>
        <taxon>Bacillariophyta</taxon>
        <taxon>Coscinodiscophyceae</taxon>
        <taxon>Thalassiosirophycidae</taxon>
        <taxon>Stephanodiscales</taxon>
        <taxon>Stephanodiscaceae</taxon>
        <taxon>Cyclostephanos</taxon>
    </lineage>
</organism>
<accession>A0ABD3STB6</accession>
<evidence type="ECO:0000313" key="3">
    <source>
        <dbReference type="Proteomes" id="UP001530377"/>
    </source>
</evidence>
<keyword evidence="3" id="KW-1185">Reference proteome</keyword>
<gene>
    <name evidence="2" type="ORF">ACHAXA_003186</name>
</gene>
<evidence type="ECO:0000256" key="1">
    <source>
        <dbReference type="SAM" id="MobiDB-lite"/>
    </source>
</evidence>
<proteinExistence type="predicted"/>
<feature type="compositionally biased region" description="Polar residues" evidence="1">
    <location>
        <begin position="59"/>
        <end position="77"/>
    </location>
</feature>
<reference evidence="2 3" key="1">
    <citation type="submission" date="2024-10" db="EMBL/GenBank/DDBJ databases">
        <title>Updated reference genomes for cyclostephanoid diatoms.</title>
        <authorList>
            <person name="Roberts W.R."/>
            <person name="Alverson A.J."/>
        </authorList>
    </citation>
    <scope>NUCLEOTIDE SEQUENCE [LARGE SCALE GENOMIC DNA]</scope>
    <source>
        <strain evidence="2 3">AJA228-03</strain>
    </source>
</reference>
<dbReference type="Proteomes" id="UP001530377">
    <property type="component" value="Unassembled WGS sequence"/>
</dbReference>